<gene>
    <name evidence="1" type="ORF">E2C01_062104</name>
</gene>
<comment type="caution">
    <text evidence="1">The sequence shown here is derived from an EMBL/GenBank/DDBJ whole genome shotgun (WGS) entry which is preliminary data.</text>
</comment>
<evidence type="ECO:0000313" key="2">
    <source>
        <dbReference type="Proteomes" id="UP000324222"/>
    </source>
</evidence>
<protein>
    <submittedName>
        <fullName evidence="1">Uncharacterized protein</fullName>
    </submittedName>
</protein>
<dbReference type="Proteomes" id="UP000324222">
    <property type="component" value="Unassembled WGS sequence"/>
</dbReference>
<organism evidence="1 2">
    <name type="scientific">Portunus trituberculatus</name>
    <name type="common">Swimming crab</name>
    <name type="synonym">Neptunus trituberculatus</name>
    <dbReference type="NCBI Taxonomy" id="210409"/>
    <lineage>
        <taxon>Eukaryota</taxon>
        <taxon>Metazoa</taxon>
        <taxon>Ecdysozoa</taxon>
        <taxon>Arthropoda</taxon>
        <taxon>Crustacea</taxon>
        <taxon>Multicrustacea</taxon>
        <taxon>Malacostraca</taxon>
        <taxon>Eumalacostraca</taxon>
        <taxon>Eucarida</taxon>
        <taxon>Decapoda</taxon>
        <taxon>Pleocyemata</taxon>
        <taxon>Brachyura</taxon>
        <taxon>Eubrachyura</taxon>
        <taxon>Portunoidea</taxon>
        <taxon>Portunidae</taxon>
        <taxon>Portuninae</taxon>
        <taxon>Portunus</taxon>
    </lineage>
</organism>
<evidence type="ECO:0000313" key="1">
    <source>
        <dbReference type="EMBL" id="MPC67918.1"/>
    </source>
</evidence>
<dbReference type="AlphaFoldDB" id="A0A5B7HG68"/>
<sequence length="75" mass="8296">MRKGLLREPFWGLFRGEPFAAPGGSRGEGLLRGGGPELHHSLSDVMGRRMCDWPEPLTSWEAGEVIGESLCVTWE</sequence>
<proteinExistence type="predicted"/>
<name>A0A5B7HG68_PORTR</name>
<dbReference type="EMBL" id="VSRR010026973">
    <property type="protein sequence ID" value="MPC67918.1"/>
    <property type="molecule type" value="Genomic_DNA"/>
</dbReference>
<keyword evidence="2" id="KW-1185">Reference proteome</keyword>
<reference evidence="1 2" key="1">
    <citation type="submission" date="2019-05" db="EMBL/GenBank/DDBJ databases">
        <title>Another draft genome of Portunus trituberculatus and its Hox gene families provides insights of decapod evolution.</title>
        <authorList>
            <person name="Jeong J.-H."/>
            <person name="Song I."/>
            <person name="Kim S."/>
            <person name="Choi T."/>
            <person name="Kim D."/>
            <person name="Ryu S."/>
            <person name="Kim W."/>
        </authorList>
    </citation>
    <scope>NUCLEOTIDE SEQUENCE [LARGE SCALE GENOMIC DNA]</scope>
    <source>
        <tissue evidence="1">Muscle</tissue>
    </source>
</reference>
<accession>A0A5B7HG68</accession>